<dbReference type="RefSeq" id="WP_076452209.1">
    <property type="nucleotide sequence ID" value="NZ_FTOJ01000007.1"/>
</dbReference>
<dbReference type="InterPro" id="IPR025348">
    <property type="entry name" value="DUF4252"/>
</dbReference>
<gene>
    <name evidence="3" type="ORF">B0A70_11075</name>
    <name evidence="4" type="ORF">SAMN05421796_107170</name>
</gene>
<dbReference type="OrthoDB" id="1237646at2"/>
<keyword evidence="1" id="KW-0732">Signal</keyword>
<dbReference type="Pfam" id="PF10988">
    <property type="entry name" value="DUF2807"/>
    <property type="match status" value="1"/>
</dbReference>
<proteinExistence type="predicted"/>
<sequence>MKNIVLLIMIFFGGLMMCTAQSDKLDQFFTDLQRKGVTSIEIKKPMFDLLSKIDVNEEYLGKIKPIMRDVDGLKLLVFSKITFPDYLKSENKGQIKMNEEKSERVENLLTRLNLNELMAVKSDGVSMKFLAENAKDGILENLIFNVDSKDEIVIFILNGKMKMEDVNKMINSDVFTSSVKRKPNFEDKPPLKMNVMDENRNVGEFSGIEVSNGIIVNFTQENQTSVRVFADIDKLSKVITKVEDGILKIYIKNDKKENLNFKTLHISVSAPNIEQIKSSSGAVFNSVNTINQNQILLELSSGSLLNGNFNIKNNAVLDLNSGAVINSQINVNDIAIKSTSGSVANISGSASSGTVAINSGAICNGKDFNIKKLHVEATSGAVISVHVTKELNAKASSGAIIKYKGSPKIDSDVSKITGGTLRDIN</sequence>
<feature type="chain" id="PRO_5044563906" description="Putative auto-transporter adhesin head GIN domain-containing protein" evidence="1">
    <location>
        <begin position="23"/>
        <end position="425"/>
    </location>
</feature>
<organism evidence="4 5">
    <name type="scientific">Chryseobacterium piscicola</name>
    <dbReference type="NCBI Taxonomy" id="551459"/>
    <lineage>
        <taxon>Bacteria</taxon>
        <taxon>Pseudomonadati</taxon>
        <taxon>Bacteroidota</taxon>
        <taxon>Flavobacteriia</taxon>
        <taxon>Flavobacteriales</taxon>
        <taxon>Weeksellaceae</taxon>
        <taxon>Chryseobacterium group</taxon>
        <taxon>Chryseobacterium</taxon>
    </lineage>
</organism>
<dbReference type="Gene3D" id="2.160.20.120">
    <property type="match status" value="1"/>
</dbReference>
<dbReference type="EMBL" id="MUGO01000016">
    <property type="protein sequence ID" value="PQA92161.1"/>
    <property type="molecule type" value="Genomic_DNA"/>
</dbReference>
<name>A0A1N7NDN3_9FLAO</name>
<evidence type="ECO:0000259" key="2">
    <source>
        <dbReference type="Pfam" id="PF10988"/>
    </source>
</evidence>
<evidence type="ECO:0000313" key="6">
    <source>
        <dbReference type="Proteomes" id="UP000238314"/>
    </source>
</evidence>
<reference evidence="5" key="3">
    <citation type="submission" date="2017-01" db="EMBL/GenBank/DDBJ databases">
        <authorList>
            <person name="Varghese N."/>
            <person name="Submissions S."/>
        </authorList>
    </citation>
    <scope>NUCLEOTIDE SEQUENCE [LARGE SCALE GENOMIC DNA]</scope>
    <source>
        <strain evidence="5">DSM 21068</strain>
    </source>
</reference>
<dbReference type="Proteomes" id="UP000186246">
    <property type="component" value="Unassembled WGS sequence"/>
</dbReference>
<dbReference type="Proteomes" id="UP000238314">
    <property type="component" value="Unassembled WGS sequence"/>
</dbReference>
<dbReference type="EMBL" id="FTOJ01000007">
    <property type="protein sequence ID" value="SIS96420.1"/>
    <property type="molecule type" value="Genomic_DNA"/>
</dbReference>
<dbReference type="STRING" id="551459.SAMN05421796_107170"/>
<evidence type="ECO:0000256" key="1">
    <source>
        <dbReference type="SAM" id="SignalP"/>
    </source>
</evidence>
<reference evidence="3 6" key="1">
    <citation type="submission" date="2016-11" db="EMBL/GenBank/DDBJ databases">
        <title>Whole genomes of Flavobacteriaceae.</title>
        <authorList>
            <person name="Stine C."/>
            <person name="Li C."/>
            <person name="Tadesse D."/>
        </authorList>
    </citation>
    <scope>NUCLEOTIDE SEQUENCE [LARGE SCALE GENOMIC DNA]</scope>
    <source>
        <strain evidence="3 6">DSM 21068</strain>
    </source>
</reference>
<evidence type="ECO:0000313" key="3">
    <source>
        <dbReference type="EMBL" id="PQA92161.1"/>
    </source>
</evidence>
<evidence type="ECO:0000313" key="4">
    <source>
        <dbReference type="EMBL" id="SIS96420.1"/>
    </source>
</evidence>
<dbReference type="AlphaFoldDB" id="A0A1N7NDN3"/>
<accession>A0A1N7NDN3</accession>
<feature type="signal peptide" evidence="1">
    <location>
        <begin position="1"/>
        <end position="22"/>
    </location>
</feature>
<dbReference type="InterPro" id="IPR021255">
    <property type="entry name" value="DUF2807"/>
</dbReference>
<protein>
    <recommendedName>
        <fullName evidence="2">Putative auto-transporter adhesin head GIN domain-containing protein</fullName>
    </recommendedName>
</protein>
<dbReference type="Pfam" id="PF14060">
    <property type="entry name" value="DUF4252"/>
    <property type="match status" value="1"/>
</dbReference>
<evidence type="ECO:0000313" key="5">
    <source>
        <dbReference type="Proteomes" id="UP000186246"/>
    </source>
</evidence>
<keyword evidence="6" id="KW-1185">Reference proteome</keyword>
<feature type="domain" description="Putative auto-transporter adhesin head GIN" evidence="2">
    <location>
        <begin position="204"/>
        <end position="407"/>
    </location>
</feature>
<reference evidence="4" key="2">
    <citation type="submission" date="2017-01" db="EMBL/GenBank/DDBJ databases">
        <authorList>
            <person name="Mah S.A."/>
            <person name="Swanson W.J."/>
            <person name="Moy G.W."/>
            <person name="Vacquier V.D."/>
        </authorList>
    </citation>
    <scope>NUCLEOTIDE SEQUENCE [LARGE SCALE GENOMIC DNA]</scope>
    <source>
        <strain evidence="4">DSM 21068</strain>
    </source>
</reference>